<dbReference type="SUPFAM" id="SSF46785">
    <property type="entry name" value="Winged helix' DNA-binding domain"/>
    <property type="match status" value="1"/>
</dbReference>
<keyword evidence="2" id="KW-0663">Pyridoxal phosphate</keyword>
<dbReference type="InterPro" id="IPR004839">
    <property type="entry name" value="Aminotransferase_I/II_large"/>
</dbReference>
<dbReference type="InterPro" id="IPR036388">
    <property type="entry name" value="WH-like_DNA-bd_sf"/>
</dbReference>
<dbReference type="InterPro" id="IPR051446">
    <property type="entry name" value="HTH_trans_reg/aminotransferase"/>
</dbReference>
<dbReference type="Gene3D" id="3.40.640.10">
    <property type="entry name" value="Type I PLP-dependent aspartate aminotransferase-like (Major domain)"/>
    <property type="match status" value="1"/>
</dbReference>
<dbReference type="PROSITE" id="PS50949">
    <property type="entry name" value="HTH_GNTR"/>
    <property type="match status" value="1"/>
</dbReference>
<dbReference type="Gene3D" id="3.90.1150.10">
    <property type="entry name" value="Aspartate Aminotransferase, domain 1"/>
    <property type="match status" value="1"/>
</dbReference>
<dbReference type="InterPro" id="IPR036390">
    <property type="entry name" value="WH_DNA-bd_sf"/>
</dbReference>
<dbReference type="GO" id="GO:0008483">
    <property type="term" value="F:transaminase activity"/>
    <property type="evidence" value="ECO:0007669"/>
    <property type="project" value="UniProtKB-KW"/>
</dbReference>
<evidence type="ECO:0000256" key="2">
    <source>
        <dbReference type="ARBA" id="ARBA00022898"/>
    </source>
</evidence>
<dbReference type="AlphaFoldDB" id="A0A1H2WM06"/>
<dbReference type="InterPro" id="IPR015424">
    <property type="entry name" value="PyrdxlP-dep_Trfase"/>
</dbReference>
<dbReference type="GeneID" id="78335546"/>
<dbReference type="GO" id="GO:0003700">
    <property type="term" value="F:DNA-binding transcription factor activity"/>
    <property type="evidence" value="ECO:0007669"/>
    <property type="project" value="InterPro"/>
</dbReference>
<protein>
    <submittedName>
        <fullName evidence="7">DNA-binding transcriptional regulator, MocR family, contains an aminotransferase domain</fullName>
    </submittedName>
</protein>
<reference evidence="7 8" key="1">
    <citation type="submission" date="2016-10" db="EMBL/GenBank/DDBJ databases">
        <authorList>
            <person name="Varghese N."/>
            <person name="Submissions S."/>
        </authorList>
    </citation>
    <scope>NUCLEOTIDE SEQUENCE [LARGE SCALE GENOMIC DNA]</scope>
    <source>
        <strain evidence="7 8">WCC6</strain>
    </source>
</reference>
<dbReference type="OMA" id="WNTPGVM"/>
<keyword evidence="7" id="KW-0032">Aminotransferase</keyword>
<evidence type="ECO:0000259" key="6">
    <source>
        <dbReference type="PROSITE" id="PS50949"/>
    </source>
</evidence>
<evidence type="ECO:0000313" key="8">
    <source>
        <dbReference type="Proteomes" id="UP000182379"/>
    </source>
</evidence>
<gene>
    <name evidence="7" type="ORF">SAMN05216495_10693</name>
</gene>
<dbReference type="CDD" id="cd07377">
    <property type="entry name" value="WHTH_GntR"/>
    <property type="match status" value="1"/>
</dbReference>
<evidence type="ECO:0000256" key="1">
    <source>
        <dbReference type="ARBA" id="ARBA00005384"/>
    </source>
</evidence>
<keyword evidence="3" id="KW-0805">Transcription regulation</keyword>
<keyword evidence="7" id="KW-0808">Transferase</keyword>
<dbReference type="PANTHER" id="PTHR46577">
    <property type="entry name" value="HTH-TYPE TRANSCRIPTIONAL REGULATORY PROTEIN GABR"/>
    <property type="match status" value="1"/>
</dbReference>
<dbReference type="GO" id="GO:0030170">
    <property type="term" value="F:pyridoxal phosphate binding"/>
    <property type="evidence" value="ECO:0007669"/>
    <property type="project" value="InterPro"/>
</dbReference>
<dbReference type="RefSeq" id="WP_012939190.1">
    <property type="nucleotide sequence ID" value="NZ_CALAKB010000015.1"/>
</dbReference>
<dbReference type="SUPFAM" id="SSF53383">
    <property type="entry name" value="PLP-dependent transferases"/>
    <property type="match status" value="1"/>
</dbReference>
<feature type="domain" description="HTH gntR-type" evidence="6">
    <location>
        <begin position="22"/>
        <end position="90"/>
    </location>
</feature>
<dbReference type="EMBL" id="FNOP01000006">
    <property type="protein sequence ID" value="SDW81693.1"/>
    <property type="molecule type" value="Genomic_DNA"/>
</dbReference>
<dbReference type="Gene3D" id="1.10.10.10">
    <property type="entry name" value="Winged helix-like DNA-binding domain superfamily/Winged helix DNA-binding domain"/>
    <property type="match status" value="1"/>
</dbReference>
<evidence type="ECO:0000256" key="5">
    <source>
        <dbReference type="ARBA" id="ARBA00023163"/>
    </source>
</evidence>
<organism evidence="7 8">
    <name type="scientific">Acidaminococcus fermentans</name>
    <dbReference type="NCBI Taxonomy" id="905"/>
    <lineage>
        <taxon>Bacteria</taxon>
        <taxon>Bacillati</taxon>
        <taxon>Bacillota</taxon>
        <taxon>Negativicutes</taxon>
        <taxon>Acidaminococcales</taxon>
        <taxon>Acidaminococcaceae</taxon>
        <taxon>Acidaminococcus</taxon>
    </lineage>
</organism>
<keyword evidence="4 7" id="KW-0238">DNA-binding</keyword>
<dbReference type="Pfam" id="PF00155">
    <property type="entry name" value="Aminotran_1_2"/>
    <property type="match status" value="1"/>
</dbReference>
<dbReference type="InterPro" id="IPR015422">
    <property type="entry name" value="PyrdxlP-dep_Trfase_small"/>
</dbReference>
<dbReference type="CDD" id="cd00609">
    <property type="entry name" value="AAT_like"/>
    <property type="match status" value="1"/>
</dbReference>
<accession>A0A1H2WM06</accession>
<dbReference type="Proteomes" id="UP000182379">
    <property type="component" value="Unassembled WGS sequence"/>
</dbReference>
<dbReference type="InterPro" id="IPR000524">
    <property type="entry name" value="Tscrpt_reg_HTH_GntR"/>
</dbReference>
<evidence type="ECO:0000313" key="7">
    <source>
        <dbReference type="EMBL" id="SDW81693.1"/>
    </source>
</evidence>
<dbReference type="Pfam" id="PF00392">
    <property type="entry name" value="GntR"/>
    <property type="match status" value="1"/>
</dbReference>
<dbReference type="GO" id="GO:0003677">
    <property type="term" value="F:DNA binding"/>
    <property type="evidence" value="ECO:0007669"/>
    <property type="project" value="UniProtKB-KW"/>
</dbReference>
<dbReference type="PANTHER" id="PTHR46577:SF1">
    <property type="entry name" value="HTH-TYPE TRANSCRIPTIONAL REGULATORY PROTEIN GABR"/>
    <property type="match status" value="1"/>
</dbReference>
<evidence type="ECO:0000256" key="3">
    <source>
        <dbReference type="ARBA" id="ARBA00023015"/>
    </source>
</evidence>
<evidence type="ECO:0000256" key="4">
    <source>
        <dbReference type="ARBA" id="ARBA00023125"/>
    </source>
</evidence>
<comment type="caution">
    <text evidence="7">The sequence shown here is derived from an EMBL/GenBank/DDBJ whole genome shotgun (WGS) entry which is preliminary data.</text>
</comment>
<dbReference type="InterPro" id="IPR015421">
    <property type="entry name" value="PyrdxlP-dep_Trfase_major"/>
</dbReference>
<sequence length="468" mass="52354">MAVNSFLTYPLSWKPDRETLTRPIYLSLARQLKEAIASGTLAPGTRLPPQRELARFLGINFTTVTRAYKLCELKGLLQAVTGSGTFVSSSAARSVTISTEAARPALIDLGFENPFQVLPDQIRNLAREIAGRKTFPRLLDYACPTGMPHQKAAGVNWLKNIGLETDPDHLVLVSGTQNGLALALLALFDPGDRIGVDTYTYANFIELARLHHLQLVAIGSDEEGMRADLLERQHRLNALKGVFLMPSCCNPTTRMISERRKQALAQVIRKEQLILVEDDIHAFFTAGTVADYQGPLARLVPEQSLYVSGTSKPLCAGLRVAYLVFPDRFREPLLQALFNVNVKTSSLDGEIITELILTGTATAMVRKKQELAAERNRLFFRYFPELEGQGHPLSFYRWLPIPDTRSGAEVEQDLQQQGIRVYHSDRFLCGKRGLQAYLRVALSTEPDIVRLEQGLVRLRDWIRGKKEK</sequence>
<keyword evidence="5" id="KW-0804">Transcription</keyword>
<proteinExistence type="inferred from homology"/>
<name>A0A1H2WM06_ACIFE</name>
<comment type="similarity">
    <text evidence="1">In the C-terminal section; belongs to the class-I pyridoxal-phosphate-dependent aminotransferase family.</text>
</comment>
<dbReference type="SMART" id="SM00345">
    <property type="entry name" value="HTH_GNTR"/>
    <property type="match status" value="1"/>
</dbReference>